<proteinExistence type="predicted"/>
<feature type="compositionally biased region" description="Basic and acidic residues" evidence="1">
    <location>
        <begin position="103"/>
        <end position="118"/>
    </location>
</feature>
<dbReference type="EMBL" id="PJEX01000071">
    <property type="protein sequence ID" value="TKW56339.1"/>
    <property type="molecule type" value="Genomic_DNA"/>
</dbReference>
<evidence type="ECO:0000313" key="3">
    <source>
        <dbReference type="Proteomes" id="UP000310108"/>
    </source>
</evidence>
<evidence type="ECO:0000256" key="1">
    <source>
        <dbReference type="SAM" id="MobiDB-lite"/>
    </source>
</evidence>
<gene>
    <name evidence="2" type="ORF">CTA1_1803</name>
</gene>
<feature type="region of interest" description="Disordered" evidence="1">
    <location>
        <begin position="37"/>
        <end position="59"/>
    </location>
</feature>
<feature type="compositionally biased region" description="Basic and acidic residues" evidence="1">
    <location>
        <begin position="130"/>
        <end position="141"/>
    </location>
</feature>
<name>A0A4U6XL41_9PEZI</name>
<dbReference type="Proteomes" id="UP000310108">
    <property type="component" value="Unassembled WGS sequence"/>
</dbReference>
<evidence type="ECO:0000313" key="2">
    <source>
        <dbReference type="EMBL" id="TKW56339.1"/>
    </source>
</evidence>
<reference evidence="2 3" key="1">
    <citation type="journal article" date="2019" name="PLoS ONE">
        <title>Comparative genome analysis indicates high evolutionary potential of pathogenicity genes in Colletotrichum tanaceti.</title>
        <authorList>
            <person name="Lelwala R.V."/>
            <person name="Korhonen P.K."/>
            <person name="Young N.D."/>
            <person name="Scott J.B."/>
            <person name="Ades P.A."/>
            <person name="Gasser R.B."/>
            <person name="Taylor P.W.J."/>
        </authorList>
    </citation>
    <scope>NUCLEOTIDE SEQUENCE [LARGE SCALE GENOMIC DNA]</scope>
    <source>
        <strain evidence="2">BRIP57314</strain>
    </source>
</reference>
<feature type="region of interest" description="Disordered" evidence="1">
    <location>
        <begin position="89"/>
        <end position="141"/>
    </location>
</feature>
<sequence length="141" mass="15838">MRRHSRQYGSADSAHGIPSFSISQQMLHAVDTAYIDSTYGSYDPSPEASNTEPGPRFNALPRLQSMFSVEHPDFDRYIAPPLPQSMFSAEASKIDLGMNNEEDSIRPSKRPRLDEDSKPAQVSKRRKPRSKNDSDEVPKAK</sequence>
<dbReference type="AlphaFoldDB" id="A0A4U6XL41"/>
<protein>
    <submittedName>
        <fullName evidence="2">Uncharacterized protein</fullName>
    </submittedName>
</protein>
<comment type="caution">
    <text evidence="2">The sequence shown here is derived from an EMBL/GenBank/DDBJ whole genome shotgun (WGS) entry which is preliminary data.</text>
</comment>
<accession>A0A4U6XL41</accession>
<keyword evidence="3" id="KW-1185">Reference proteome</keyword>
<organism evidence="2 3">
    <name type="scientific">Colletotrichum tanaceti</name>
    <dbReference type="NCBI Taxonomy" id="1306861"/>
    <lineage>
        <taxon>Eukaryota</taxon>
        <taxon>Fungi</taxon>
        <taxon>Dikarya</taxon>
        <taxon>Ascomycota</taxon>
        <taxon>Pezizomycotina</taxon>
        <taxon>Sordariomycetes</taxon>
        <taxon>Hypocreomycetidae</taxon>
        <taxon>Glomerellales</taxon>
        <taxon>Glomerellaceae</taxon>
        <taxon>Colletotrichum</taxon>
        <taxon>Colletotrichum destructivum species complex</taxon>
    </lineage>
</organism>